<dbReference type="Proteomes" id="UP000264006">
    <property type="component" value="Chromosome"/>
</dbReference>
<proteinExistence type="predicted"/>
<dbReference type="KEGG" id="euz:DVS28_a2507"/>
<dbReference type="GO" id="GO:0008767">
    <property type="term" value="F:UDP-galactopyranose mutase activity"/>
    <property type="evidence" value="ECO:0007669"/>
    <property type="project" value="TreeGrafter"/>
</dbReference>
<evidence type="ECO:0000259" key="1">
    <source>
        <dbReference type="Pfam" id="PF01593"/>
    </source>
</evidence>
<dbReference type="EMBL" id="CP031165">
    <property type="protein sequence ID" value="AXV07188.1"/>
    <property type="molecule type" value="Genomic_DNA"/>
</dbReference>
<sequence>MTASTEVLVVGGGPAGLAAAFLAAREGHRVVLLEAGHRVGGMAASVDIAGQRVDLGSHRLHPAASPGSMGLLRELLGDDLQERQRRGRLRLQQRWVKFPLQPPDLARSLPPRTAASIGTDLLTGAMRRERPARDTYADVVRARLGPTVLRDFHGPYARKLWGVEPETLAGELARRRIALTGLGDVVAKLRRTATPTGRRFLYPRLGYGQIVDRLAEEAARSGADVRIGSRPVAVVPGKDGVEATLADGTCIRAGRVLWTAPPTALAAATGLPEVPLAHRGVALVYLVVEADRWLDWDAHYVPTPEVGFVRLSEPKNYRDGPDPDGVTVLCAEVPCTAGDETWSASDDELGAMVLDGMARLDLPLPHVAAVEVIRLPNVYPLLTVDGIQEVAAAQRRTERLDGITVLGRQGLGVADNLHHVLDMSRAAVACLRPDGGWDARRWARARAGFDDHVVED</sequence>
<dbReference type="PANTHER" id="PTHR21197">
    <property type="entry name" value="UDP-GALACTOPYRANOSE MUTASE"/>
    <property type="match status" value="1"/>
</dbReference>
<dbReference type="PANTHER" id="PTHR21197:SF0">
    <property type="entry name" value="UDP-GALACTOPYRANOSE MUTASE"/>
    <property type="match status" value="1"/>
</dbReference>
<accession>A0A346XY91</accession>
<dbReference type="SUPFAM" id="SSF51905">
    <property type="entry name" value="FAD/NAD(P)-binding domain"/>
    <property type="match status" value="1"/>
</dbReference>
<dbReference type="InterPro" id="IPR036188">
    <property type="entry name" value="FAD/NAD-bd_sf"/>
</dbReference>
<dbReference type="Pfam" id="PF01593">
    <property type="entry name" value="Amino_oxidase"/>
    <property type="match status" value="1"/>
</dbReference>
<evidence type="ECO:0000313" key="3">
    <source>
        <dbReference type="Proteomes" id="UP000264006"/>
    </source>
</evidence>
<evidence type="ECO:0000313" key="2">
    <source>
        <dbReference type="EMBL" id="AXV07188.1"/>
    </source>
</evidence>
<dbReference type="GO" id="GO:0005829">
    <property type="term" value="C:cytosol"/>
    <property type="evidence" value="ECO:0007669"/>
    <property type="project" value="TreeGrafter"/>
</dbReference>
<feature type="domain" description="Amine oxidase" evidence="1">
    <location>
        <begin position="15"/>
        <end position="363"/>
    </location>
</feature>
<dbReference type="AlphaFoldDB" id="A0A346XY91"/>
<dbReference type="InterPro" id="IPR002937">
    <property type="entry name" value="Amino_oxidase"/>
</dbReference>
<dbReference type="RefSeq" id="WP_164710442.1">
    <property type="nucleotide sequence ID" value="NZ_CP031165.1"/>
</dbReference>
<dbReference type="GO" id="GO:0050660">
    <property type="term" value="F:flavin adenine dinucleotide binding"/>
    <property type="evidence" value="ECO:0007669"/>
    <property type="project" value="TreeGrafter"/>
</dbReference>
<dbReference type="PRINTS" id="PR00419">
    <property type="entry name" value="ADXRDTASE"/>
</dbReference>
<name>A0A346XY91_9ACTN</name>
<dbReference type="GO" id="GO:0016491">
    <property type="term" value="F:oxidoreductase activity"/>
    <property type="evidence" value="ECO:0007669"/>
    <property type="project" value="InterPro"/>
</dbReference>
<gene>
    <name evidence="2" type="ORF">DVS28_a2507</name>
</gene>
<keyword evidence="3" id="KW-1185">Reference proteome</keyword>
<protein>
    <recommendedName>
        <fullName evidence="1">Amine oxidase domain-containing protein</fullName>
    </recommendedName>
</protein>
<dbReference type="Gene3D" id="3.50.50.60">
    <property type="entry name" value="FAD/NAD(P)-binding domain"/>
    <property type="match status" value="1"/>
</dbReference>
<organism evidence="2 3">
    <name type="scientific">Euzebya pacifica</name>
    <dbReference type="NCBI Taxonomy" id="1608957"/>
    <lineage>
        <taxon>Bacteria</taxon>
        <taxon>Bacillati</taxon>
        <taxon>Actinomycetota</taxon>
        <taxon>Nitriliruptoria</taxon>
        <taxon>Euzebyales</taxon>
    </lineage>
</organism>
<reference evidence="2 3" key="1">
    <citation type="submission" date="2018-09" db="EMBL/GenBank/DDBJ databases">
        <title>Complete genome sequence of Euzebya sp. DY32-46 isolated from seawater of Pacific Ocean.</title>
        <authorList>
            <person name="Xu L."/>
            <person name="Wu Y.-H."/>
            <person name="Xu X.-W."/>
        </authorList>
    </citation>
    <scope>NUCLEOTIDE SEQUENCE [LARGE SCALE GENOMIC DNA]</scope>
    <source>
        <strain evidence="2 3">DY32-46</strain>
    </source>
</reference>